<evidence type="ECO:0000313" key="3">
    <source>
        <dbReference type="Proteomes" id="UP000237000"/>
    </source>
</evidence>
<evidence type="ECO:0000313" key="2">
    <source>
        <dbReference type="EMBL" id="PON88990.1"/>
    </source>
</evidence>
<organism evidence="2 3">
    <name type="scientific">Trema orientale</name>
    <name type="common">Charcoal tree</name>
    <name type="synonym">Celtis orientalis</name>
    <dbReference type="NCBI Taxonomy" id="63057"/>
    <lineage>
        <taxon>Eukaryota</taxon>
        <taxon>Viridiplantae</taxon>
        <taxon>Streptophyta</taxon>
        <taxon>Embryophyta</taxon>
        <taxon>Tracheophyta</taxon>
        <taxon>Spermatophyta</taxon>
        <taxon>Magnoliopsida</taxon>
        <taxon>eudicotyledons</taxon>
        <taxon>Gunneridae</taxon>
        <taxon>Pentapetalae</taxon>
        <taxon>rosids</taxon>
        <taxon>fabids</taxon>
        <taxon>Rosales</taxon>
        <taxon>Cannabaceae</taxon>
        <taxon>Trema</taxon>
    </lineage>
</organism>
<keyword evidence="3" id="KW-1185">Reference proteome</keyword>
<reference evidence="3" key="1">
    <citation type="submission" date="2016-06" db="EMBL/GenBank/DDBJ databases">
        <title>Parallel loss of symbiosis genes in relatives of nitrogen-fixing non-legume Parasponia.</title>
        <authorList>
            <person name="Van Velzen R."/>
            <person name="Holmer R."/>
            <person name="Bu F."/>
            <person name="Rutten L."/>
            <person name="Van Zeijl A."/>
            <person name="Liu W."/>
            <person name="Santuari L."/>
            <person name="Cao Q."/>
            <person name="Sharma T."/>
            <person name="Shen D."/>
            <person name="Roswanjaya Y."/>
            <person name="Wardhani T."/>
            <person name="Kalhor M.S."/>
            <person name="Jansen J."/>
            <person name="Van den Hoogen J."/>
            <person name="Gungor B."/>
            <person name="Hartog M."/>
            <person name="Hontelez J."/>
            <person name="Verver J."/>
            <person name="Yang W.-C."/>
            <person name="Schijlen E."/>
            <person name="Repin R."/>
            <person name="Schilthuizen M."/>
            <person name="Schranz E."/>
            <person name="Heidstra R."/>
            <person name="Miyata K."/>
            <person name="Fedorova E."/>
            <person name="Kohlen W."/>
            <person name="Bisseling T."/>
            <person name="Smit S."/>
            <person name="Geurts R."/>
        </authorList>
    </citation>
    <scope>NUCLEOTIDE SEQUENCE [LARGE SCALE GENOMIC DNA]</scope>
    <source>
        <strain evidence="3">cv. RG33-2</strain>
    </source>
</reference>
<feature type="non-terminal residue" evidence="2">
    <location>
        <position position="128"/>
    </location>
</feature>
<evidence type="ECO:0000256" key="1">
    <source>
        <dbReference type="SAM" id="Phobius"/>
    </source>
</evidence>
<accession>A0A2P5ETW4</accession>
<feature type="transmembrane region" description="Helical" evidence="1">
    <location>
        <begin position="91"/>
        <end position="118"/>
    </location>
</feature>
<evidence type="ECO:0008006" key="4">
    <source>
        <dbReference type="Google" id="ProtNLM"/>
    </source>
</evidence>
<dbReference type="Proteomes" id="UP000237000">
    <property type="component" value="Unassembled WGS sequence"/>
</dbReference>
<proteinExistence type="predicted"/>
<keyword evidence="1" id="KW-0812">Transmembrane</keyword>
<name>A0A2P5ETW4_TREOI</name>
<protein>
    <recommendedName>
        <fullName evidence="4">Transmembrane protein</fullName>
    </recommendedName>
</protein>
<dbReference type="EMBL" id="JXTC01000099">
    <property type="protein sequence ID" value="PON88990.1"/>
    <property type="molecule type" value="Genomic_DNA"/>
</dbReference>
<gene>
    <name evidence="2" type="ORF">TorRG33x02_152190</name>
</gene>
<keyword evidence="1" id="KW-0472">Membrane</keyword>
<comment type="caution">
    <text evidence="2">The sequence shown here is derived from an EMBL/GenBank/DDBJ whole genome shotgun (WGS) entry which is preliminary data.</text>
</comment>
<sequence>MLVIGHTCRLSLIMQAKEQKSRAEKKKTKQRIKNQYQTGPLSCLRRRTVRKSVEIILGYQQIFLSKGTKTSGIYKGVESNWALNWNRFSQIYIFLVFFVFLCSVVVHSKLVIFLFFIFKLGYICLAFE</sequence>
<dbReference type="InParanoid" id="A0A2P5ETW4"/>
<keyword evidence="1" id="KW-1133">Transmembrane helix</keyword>
<dbReference type="AlphaFoldDB" id="A0A2P5ETW4"/>